<dbReference type="InterPro" id="IPR033717">
    <property type="entry name" value="UDPK"/>
</dbReference>
<comment type="cofactor">
    <cofactor evidence="18">
        <name>Mg(2+)</name>
        <dbReference type="ChEBI" id="CHEBI:18420"/>
    </cofactor>
    <text evidence="18">Mn(2+), Zn(2+), Cd(2+) and Co(2+) support activity to lesser extents.</text>
</comment>
<dbReference type="PANTHER" id="PTHR34299:SF1">
    <property type="entry name" value="DIACYLGLYCEROL KINASE"/>
    <property type="match status" value="1"/>
</dbReference>
<evidence type="ECO:0000313" key="22">
    <source>
        <dbReference type="Proteomes" id="UP000014204"/>
    </source>
</evidence>
<keyword evidence="10 20" id="KW-1133">Transmembrane helix</keyword>
<dbReference type="Proteomes" id="UP000014204">
    <property type="component" value="Unassembled WGS sequence"/>
</dbReference>
<proteinExistence type="inferred from homology"/>
<evidence type="ECO:0000256" key="8">
    <source>
        <dbReference type="ARBA" id="ARBA00022777"/>
    </source>
</evidence>
<dbReference type="InterPro" id="IPR000829">
    <property type="entry name" value="DAGK"/>
</dbReference>
<keyword evidence="12 20" id="KW-0472">Membrane</keyword>
<dbReference type="HOGENOM" id="CLU_112343_2_2_11"/>
<evidence type="ECO:0000256" key="15">
    <source>
        <dbReference type="PIRSR" id="PIRSR600829-1"/>
    </source>
</evidence>
<keyword evidence="18" id="KW-0460">Magnesium</keyword>
<evidence type="ECO:0000256" key="9">
    <source>
        <dbReference type="ARBA" id="ARBA00022840"/>
    </source>
</evidence>
<evidence type="ECO:0000256" key="5">
    <source>
        <dbReference type="ARBA" id="ARBA00022679"/>
    </source>
</evidence>
<evidence type="ECO:0000256" key="10">
    <source>
        <dbReference type="ARBA" id="ARBA00022989"/>
    </source>
</evidence>
<dbReference type="eggNOG" id="COG0818">
    <property type="taxonomic scope" value="Bacteria"/>
</dbReference>
<comment type="subcellular location">
    <subcellularLocation>
        <location evidence="1">Cell membrane</location>
        <topology evidence="1">Multi-pass membrane protein</topology>
    </subcellularLocation>
</comment>
<feature type="binding site" evidence="16">
    <location>
        <position position="48"/>
    </location>
    <ligand>
        <name>substrate</name>
    </ligand>
</feature>
<dbReference type="Pfam" id="PF01219">
    <property type="entry name" value="DAGK_prokar"/>
    <property type="match status" value="1"/>
</dbReference>
<keyword evidence="11" id="KW-0443">Lipid metabolism</keyword>
<dbReference type="PANTHER" id="PTHR34299">
    <property type="entry name" value="DIACYLGLYCEROL KINASE"/>
    <property type="match status" value="1"/>
</dbReference>
<evidence type="ECO:0000256" key="18">
    <source>
        <dbReference type="PIRSR" id="PIRSR600829-4"/>
    </source>
</evidence>
<keyword evidence="7 17" id="KW-0547">Nucleotide-binding</keyword>
<keyword evidence="14" id="KW-1208">Phospholipid metabolism</keyword>
<evidence type="ECO:0000313" key="21">
    <source>
        <dbReference type="EMBL" id="EOS52593.1"/>
    </source>
</evidence>
<evidence type="ECO:0000256" key="12">
    <source>
        <dbReference type="ARBA" id="ARBA00023136"/>
    </source>
</evidence>
<reference evidence="21 22" key="1">
    <citation type="submission" date="2013-04" db="EMBL/GenBank/DDBJ databases">
        <title>The Genome Sequence of Enterorhabdus caecimuris B7.</title>
        <authorList>
            <consortium name="The Broad Institute Genomics Platform"/>
            <consortium name="The Broad Institute Genome Sequencing Center for Infectious Disease"/>
            <person name="Earl A."/>
            <person name="Xavier R."/>
            <person name="Elson C."/>
            <person name="Duck W."/>
            <person name="Walker B."/>
            <person name="Young S."/>
            <person name="Zeng Q."/>
            <person name="Gargeya S."/>
            <person name="Fitzgerald M."/>
            <person name="Haas B."/>
            <person name="Abouelleil A."/>
            <person name="Allen A.W."/>
            <person name="Alvarado L."/>
            <person name="Arachchi H.M."/>
            <person name="Berlin A.M."/>
            <person name="Chapman S.B."/>
            <person name="Gainer-Dewar J."/>
            <person name="Goldberg J."/>
            <person name="Griggs A."/>
            <person name="Gujja S."/>
            <person name="Hansen M."/>
            <person name="Howarth C."/>
            <person name="Imamovic A."/>
            <person name="Ireland A."/>
            <person name="Larimer J."/>
            <person name="McCowan C."/>
            <person name="Murphy C."/>
            <person name="Pearson M."/>
            <person name="Poon T.W."/>
            <person name="Priest M."/>
            <person name="Roberts A."/>
            <person name="Saif S."/>
            <person name="Shea T."/>
            <person name="Sisk P."/>
            <person name="Sykes S."/>
            <person name="Wortman J."/>
            <person name="Nusbaum C."/>
            <person name="Birren B."/>
        </authorList>
    </citation>
    <scope>NUCLEOTIDE SEQUENCE [LARGE SCALE GENOMIC DNA]</scope>
    <source>
        <strain evidence="21 22">B7</strain>
    </source>
</reference>
<dbReference type="GO" id="GO:0046872">
    <property type="term" value="F:metal ion binding"/>
    <property type="evidence" value="ECO:0007669"/>
    <property type="project" value="UniProtKB-KW"/>
</dbReference>
<evidence type="ECO:0000256" key="3">
    <source>
        <dbReference type="ARBA" id="ARBA00022475"/>
    </source>
</evidence>
<organism evidence="21 22">
    <name type="scientific">Adlercreutzia caecimuris B7</name>
    <dbReference type="NCBI Taxonomy" id="1235794"/>
    <lineage>
        <taxon>Bacteria</taxon>
        <taxon>Bacillati</taxon>
        <taxon>Actinomycetota</taxon>
        <taxon>Coriobacteriia</taxon>
        <taxon>Eggerthellales</taxon>
        <taxon>Eggerthellaceae</taxon>
        <taxon>Adlercreutzia</taxon>
    </lineage>
</organism>
<accession>R9L215</accession>
<keyword evidence="22" id="KW-1185">Reference proteome</keyword>
<dbReference type="CDD" id="cd14265">
    <property type="entry name" value="UDPK_IM_like"/>
    <property type="match status" value="1"/>
</dbReference>
<feature type="binding site" evidence="18">
    <location>
        <position position="117"/>
    </location>
    <ligand>
        <name>a divalent metal cation</name>
        <dbReference type="ChEBI" id="CHEBI:60240"/>
    </ligand>
</feature>
<keyword evidence="8" id="KW-0418">Kinase</keyword>
<evidence type="ECO:0000256" key="13">
    <source>
        <dbReference type="ARBA" id="ARBA00023209"/>
    </source>
</evidence>
<gene>
    <name evidence="21" type="ORF">C811_00629</name>
</gene>
<evidence type="ECO:0000256" key="14">
    <source>
        <dbReference type="ARBA" id="ARBA00023264"/>
    </source>
</evidence>
<dbReference type="GO" id="GO:0016301">
    <property type="term" value="F:kinase activity"/>
    <property type="evidence" value="ECO:0007669"/>
    <property type="project" value="UniProtKB-KW"/>
</dbReference>
<evidence type="ECO:0000256" key="11">
    <source>
        <dbReference type="ARBA" id="ARBA00023098"/>
    </source>
</evidence>
<feature type="binding site" evidence="17">
    <location>
        <begin position="135"/>
        <end position="136"/>
    </location>
    <ligand>
        <name>ATP</name>
        <dbReference type="ChEBI" id="CHEBI:30616"/>
    </ligand>
</feature>
<evidence type="ECO:0000256" key="6">
    <source>
        <dbReference type="ARBA" id="ARBA00022692"/>
    </source>
</evidence>
<dbReference type="Gene3D" id="1.10.287.3610">
    <property type="match status" value="1"/>
</dbReference>
<feature type="transmembrane region" description="Helical" evidence="20">
    <location>
        <begin position="137"/>
        <end position="158"/>
    </location>
</feature>
<sequence>MAGGEGRHPAPSAGAENPAAASGESGRSCRCDHVVRTAADSRTDGTGRFPLLCAFRCAARGIGYSFVSQRNLKIQLACALAAVAAGLVLQISRAEWLAIVAAITLVATAEVVNTAVESVTDLASPAWHPLARAAKDAGAGAVLLASAGAAVIGLIVFLPPLLHLL</sequence>
<keyword evidence="5" id="KW-0808">Transferase</keyword>
<comment type="similarity">
    <text evidence="2">Belongs to the bacterial diacylglycerol kinase family.</text>
</comment>
<evidence type="ECO:0000256" key="17">
    <source>
        <dbReference type="PIRSR" id="PIRSR600829-3"/>
    </source>
</evidence>
<feature type="compositionally biased region" description="Low complexity" evidence="19">
    <location>
        <begin position="9"/>
        <end position="26"/>
    </location>
</feature>
<dbReference type="RefSeq" id="WP_016308857.1">
    <property type="nucleotide sequence ID" value="NZ_KE159646.1"/>
</dbReference>
<dbReference type="InterPro" id="IPR036945">
    <property type="entry name" value="DAGK_sf"/>
</dbReference>
<keyword evidence="9 17" id="KW-0067">ATP-binding</keyword>
<dbReference type="GO" id="GO:0005886">
    <property type="term" value="C:plasma membrane"/>
    <property type="evidence" value="ECO:0007669"/>
    <property type="project" value="UniProtKB-SubCell"/>
</dbReference>
<dbReference type="EMBL" id="ASSY01000005">
    <property type="protein sequence ID" value="EOS52593.1"/>
    <property type="molecule type" value="Genomic_DNA"/>
</dbReference>
<keyword evidence="3" id="KW-1003">Cell membrane</keyword>
<dbReference type="GeneID" id="82189602"/>
<evidence type="ECO:0000256" key="19">
    <source>
        <dbReference type="SAM" id="MobiDB-lite"/>
    </source>
</evidence>
<dbReference type="GO" id="GO:0005524">
    <property type="term" value="F:ATP binding"/>
    <property type="evidence" value="ECO:0007669"/>
    <property type="project" value="UniProtKB-KW"/>
</dbReference>
<evidence type="ECO:0000256" key="2">
    <source>
        <dbReference type="ARBA" id="ARBA00005967"/>
    </source>
</evidence>
<evidence type="ECO:0000256" key="1">
    <source>
        <dbReference type="ARBA" id="ARBA00004651"/>
    </source>
</evidence>
<name>R9L215_9ACTN</name>
<dbReference type="AlphaFoldDB" id="R9L215"/>
<evidence type="ECO:0000256" key="7">
    <source>
        <dbReference type="ARBA" id="ARBA00022741"/>
    </source>
</evidence>
<dbReference type="GO" id="GO:0008654">
    <property type="term" value="P:phospholipid biosynthetic process"/>
    <property type="evidence" value="ECO:0007669"/>
    <property type="project" value="UniProtKB-KW"/>
</dbReference>
<feature type="region of interest" description="Disordered" evidence="19">
    <location>
        <begin position="1"/>
        <end position="27"/>
    </location>
</feature>
<keyword evidence="13" id="KW-0594">Phospholipid biosynthesis</keyword>
<evidence type="ECO:0000256" key="16">
    <source>
        <dbReference type="PIRSR" id="PIRSR600829-2"/>
    </source>
</evidence>
<feature type="binding site" evidence="17">
    <location>
        <position position="48"/>
    </location>
    <ligand>
        <name>ATP</name>
        <dbReference type="ChEBI" id="CHEBI:30616"/>
    </ligand>
</feature>
<dbReference type="STRING" id="1235794.C811_00629"/>
<feature type="binding site" evidence="16">
    <location>
        <position position="110"/>
    </location>
    <ligand>
        <name>substrate</name>
    </ligand>
</feature>
<feature type="binding site" evidence="17">
    <location>
        <position position="117"/>
    </location>
    <ligand>
        <name>ATP</name>
        <dbReference type="ChEBI" id="CHEBI:30616"/>
    </ligand>
</feature>
<evidence type="ECO:0000256" key="4">
    <source>
        <dbReference type="ARBA" id="ARBA00022516"/>
    </source>
</evidence>
<keyword evidence="4" id="KW-0444">Lipid biosynthesis</keyword>
<keyword evidence="6 20" id="KW-0812">Transmembrane</keyword>
<comment type="caution">
    <text evidence="21">The sequence shown here is derived from an EMBL/GenBank/DDBJ whole genome shotgun (WGS) entry which is preliminary data.</text>
</comment>
<evidence type="ECO:0008006" key="23">
    <source>
        <dbReference type="Google" id="ProtNLM"/>
    </source>
</evidence>
<evidence type="ECO:0000256" key="20">
    <source>
        <dbReference type="SAM" id="Phobius"/>
    </source>
</evidence>
<protein>
    <recommendedName>
        <fullName evidence="23">Diacylglycerol kinase</fullName>
    </recommendedName>
</protein>
<feature type="active site" description="Proton acceptor" evidence="15">
    <location>
        <position position="110"/>
    </location>
</feature>
<keyword evidence="18" id="KW-0479">Metal-binding</keyword>